<dbReference type="GO" id="GO:0003677">
    <property type="term" value="F:DNA binding"/>
    <property type="evidence" value="ECO:0007669"/>
    <property type="project" value="InterPro"/>
</dbReference>
<evidence type="ECO:0000256" key="1">
    <source>
        <dbReference type="SAM" id="MobiDB-lite"/>
    </source>
</evidence>
<evidence type="ECO:0000313" key="3">
    <source>
        <dbReference type="EMBL" id="MQS12056.1"/>
    </source>
</evidence>
<dbReference type="InterPro" id="IPR010982">
    <property type="entry name" value="Lambda_DNA-bd_dom_sf"/>
</dbReference>
<evidence type="ECO:0000259" key="2">
    <source>
        <dbReference type="SMART" id="SM00530"/>
    </source>
</evidence>
<reference evidence="3 4" key="1">
    <citation type="submission" date="2019-09" db="EMBL/GenBank/DDBJ databases">
        <title>Genome Sequences of Streptomyces kaniharaensis ATCC 21070.</title>
        <authorList>
            <person name="Zhu W."/>
            <person name="De Crecy-Lagard V."/>
            <person name="Richards N.G."/>
        </authorList>
    </citation>
    <scope>NUCLEOTIDE SEQUENCE [LARGE SCALE GENOMIC DNA]</scope>
    <source>
        <strain evidence="3 4">SF-557</strain>
    </source>
</reference>
<dbReference type="InterPro" id="IPR001387">
    <property type="entry name" value="Cro/C1-type_HTH"/>
</dbReference>
<protein>
    <submittedName>
        <fullName evidence="3">Helix-turn-helix domain-containing protein</fullName>
    </submittedName>
</protein>
<keyword evidence="4" id="KW-1185">Reference proteome</keyword>
<sequence>MGRREHAVAADTKQLESLALWLREQRQRSGLTYAAMAKTTQYHRTMLSRGASGERVPSWQLVEEFTAACGGDLARARQLWRSARLAEQKRRRRTHHARDHSFGDLRSVMNDFLDSEAARHPDVIEDFGQLCRAMVELRARSGQPSLRELEKRAGRREDGGLVLPKSTLCAILRGSAIPSRQHVIALVRGLGVSATMMAAWAGAWDRASHNRMRPDKPRLARPRRLLPPPRPLPALLVADLFQEDERGEVPGLMRDISYLRHHFLRQSKSLRGFVEAPGPMTPNLPSGTTSAGLPIRVPRRYCPPTSPRRS</sequence>
<evidence type="ECO:0000313" key="4">
    <source>
        <dbReference type="Proteomes" id="UP000450000"/>
    </source>
</evidence>
<name>A0A6N7KKR4_9ACTN</name>
<proteinExistence type="predicted"/>
<dbReference type="CDD" id="cd00093">
    <property type="entry name" value="HTH_XRE"/>
    <property type="match status" value="1"/>
</dbReference>
<feature type="region of interest" description="Disordered" evidence="1">
    <location>
        <begin position="278"/>
        <end position="310"/>
    </location>
</feature>
<gene>
    <name evidence="3" type="ORF">F7Q99_07035</name>
</gene>
<organism evidence="3 4">
    <name type="scientific">Streptomyces kaniharaensis</name>
    <dbReference type="NCBI Taxonomy" id="212423"/>
    <lineage>
        <taxon>Bacteria</taxon>
        <taxon>Bacillati</taxon>
        <taxon>Actinomycetota</taxon>
        <taxon>Actinomycetes</taxon>
        <taxon>Kitasatosporales</taxon>
        <taxon>Streptomycetaceae</taxon>
        <taxon>Streptomyces</taxon>
    </lineage>
</organism>
<feature type="domain" description="HTH cro/C1-type" evidence="2">
    <location>
        <begin position="133"/>
        <end position="197"/>
    </location>
</feature>
<dbReference type="SUPFAM" id="SSF47413">
    <property type="entry name" value="lambda repressor-like DNA-binding domains"/>
    <property type="match status" value="1"/>
</dbReference>
<dbReference type="SMART" id="SM00530">
    <property type="entry name" value="HTH_XRE"/>
    <property type="match status" value="2"/>
</dbReference>
<dbReference type="AlphaFoldDB" id="A0A6N7KKR4"/>
<dbReference type="OrthoDB" id="4162271at2"/>
<dbReference type="RefSeq" id="WP_153460532.1">
    <property type="nucleotide sequence ID" value="NZ_WBOF01000001.1"/>
</dbReference>
<dbReference type="Pfam" id="PF13560">
    <property type="entry name" value="HTH_31"/>
    <property type="match status" value="1"/>
</dbReference>
<accession>A0A6N7KKR4</accession>
<comment type="caution">
    <text evidence="3">The sequence shown here is derived from an EMBL/GenBank/DDBJ whole genome shotgun (WGS) entry which is preliminary data.</text>
</comment>
<feature type="domain" description="HTH cro/C1-type" evidence="2">
    <location>
        <begin position="21"/>
        <end position="76"/>
    </location>
</feature>
<dbReference type="Proteomes" id="UP000450000">
    <property type="component" value="Unassembled WGS sequence"/>
</dbReference>
<dbReference type="EMBL" id="WBOF01000001">
    <property type="protein sequence ID" value="MQS12056.1"/>
    <property type="molecule type" value="Genomic_DNA"/>
</dbReference>